<evidence type="ECO:0000256" key="6">
    <source>
        <dbReference type="ARBA" id="ARBA00022989"/>
    </source>
</evidence>
<evidence type="ECO:0000313" key="11">
    <source>
        <dbReference type="Proteomes" id="UP000027219"/>
    </source>
</evidence>
<gene>
    <name evidence="10" type="ORF">VFDL14_23030</name>
</gene>
<dbReference type="Pfam" id="PF04143">
    <property type="entry name" value="Sulf_transp"/>
    <property type="match status" value="1"/>
</dbReference>
<evidence type="ECO:0000256" key="8">
    <source>
        <dbReference type="ARBA" id="ARBA00035655"/>
    </source>
</evidence>
<evidence type="ECO:0000313" key="10">
    <source>
        <dbReference type="EMBL" id="KDN28976.1"/>
    </source>
</evidence>
<comment type="subcellular location">
    <subcellularLocation>
        <location evidence="1">Cell inner membrane</location>
        <topology evidence="1">Multi-pass membrane protein</topology>
    </subcellularLocation>
</comment>
<keyword evidence="3" id="KW-1003">Cell membrane</keyword>
<keyword evidence="4" id="KW-0997">Cell inner membrane</keyword>
<sequence>MEFSMPWHALAGGALLGLSAGLLMLFSGKVAGISGILGGLLTPKAGDLLWRVLFLFGMVISIVFTRPIGFELPDLSTMNLGLVVVAGVLVGMGTRLGNGCTSGHGIVGMGRFSKRSIVATCTFMIVAIVVVFVRRNLGVL</sequence>
<keyword evidence="2" id="KW-0813">Transport</keyword>
<evidence type="ECO:0000256" key="7">
    <source>
        <dbReference type="ARBA" id="ARBA00023136"/>
    </source>
</evidence>
<accession>A0A066UNF0</accession>
<dbReference type="OrthoDB" id="9814020at2"/>
<dbReference type="PANTHER" id="PTHR30574:SF1">
    <property type="entry name" value="SULPHUR TRANSPORT DOMAIN-CONTAINING PROTEIN"/>
    <property type="match status" value="1"/>
</dbReference>
<proteinExistence type="inferred from homology"/>
<evidence type="ECO:0000256" key="3">
    <source>
        <dbReference type="ARBA" id="ARBA00022475"/>
    </source>
</evidence>
<evidence type="ECO:0000256" key="9">
    <source>
        <dbReference type="SAM" id="Phobius"/>
    </source>
</evidence>
<evidence type="ECO:0000256" key="1">
    <source>
        <dbReference type="ARBA" id="ARBA00004429"/>
    </source>
</evidence>
<protein>
    <submittedName>
        <fullName evidence="10">Membrane protein</fullName>
    </submittedName>
</protein>
<dbReference type="Proteomes" id="UP000027219">
    <property type="component" value="Unassembled WGS sequence"/>
</dbReference>
<evidence type="ECO:0000256" key="5">
    <source>
        <dbReference type="ARBA" id="ARBA00022692"/>
    </source>
</evidence>
<reference evidence="10 11" key="1">
    <citation type="submission" date="2014-02" db="EMBL/GenBank/DDBJ databases">
        <title>Vibrio fortis Dalian14 Genome Sequencing.</title>
        <authorList>
            <person name="Wang Y."/>
            <person name="Song L."/>
            <person name="Liu G."/>
            <person name="Ding J."/>
        </authorList>
    </citation>
    <scope>NUCLEOTIDE SEQUENCE [LARGE SCALE GENOMIC DNA]</scope>
    <source>
        <strain evidence="10 11">Dalian14</strain>
    </source>
</reference>
<dbReference type="RefSeq" id="WP_032550856.1">
    <property type="nucleotide sequence ID" value="NZ_JATABQ010000168.1"/>
</dbReference>
<name>A0A066UNF0_9VIBR</name>
<dbReference type="GO" id="GO:0005886">
    <property type="term" value="C:plasma membrane"/>
    <property type="evidence" value="ECO:0007669"/>
    <property type="project" value="UniProtKB-SubCell"/>
</dbReference>
<feature type="transmembrane region" description="Helical" evidence="9">
    <location>
        <begin position="48"/>
        <end position="65"/>
    </location>
</feature>
<dbReference type="PANTHER" id="PTHR30574">
    <property type="entry name" value="INNER MEMBRANE PROTEIN YEDE"/>
    <property type="match status" value="1"/>
</dbReference>
<feature type="transmembrane region" description="Helical" evidence="9">
    <location>
        <begin position="116"/>
        <end position="133"/>
    </location>
</feature>
<comment type="similarity">
    <text evidence="8">Belongs to the TsuA/YedE (TC 9.B.102) family.</text>
</comment>
<dbReference type="EMBL" id="JFFR01000013">
    <property type="protein sequence ID" value="KDN28976.1"/>
    <property type="molecule type" value="Genomic_DNA"/>
</dbReference>
<dbReference type="STRING" id="212667.VFDL14_23030"/>
<organism evidence="10 11">
    <name type="scientific">Vibrio fortis</name>
    <dbReference type="NCBI Taxonomy" id="212667"/>
    <lineage>
        <taxon>Bacteria</taxon>
        <taxon>Pseudomonadati</taxon>
        <taxon>Pseudomonadota</taxon>
        <taxon>Gammaproteobacteria</taxon>
        <taxon>Vibrionales</taxon>
        <taxon>Vibrionaceae</taxon>
        <taxon>Vibrio</taxon>
    </lineage>
</organism>
<feature type="transmembrane region" description="Helical" evidence="9">
    <location>
        <begin position="77"/>
        <end position="96"/>
    </location>
</feature>
<keyword evidence="5 9" id="KW-0812">Transmembrane</keyword>
<evidence type="ECO:0000256" key="4">
    <source>
        <dbReference type="ARBA" id="ARBA00022519"/>
    </source>
</evidence>
<keyword evidence="7 9" id="KW-0472">Membrane</keyword>
<dbReference type="InterPro" id="IPR007272">
    <property type="entry name" value="Sulf_transp_TsuA/YedE"/>
</dbReference>
<keyword evidence="11" id="KW-1185">Reference proteome</keyword>
<comment type="caution">
    <text evidence="10">The sequence shown here is derived from an EMBL/GenBank/DDBJ whole genome shotgun (WGS) entry which is preliminary data.</text>
</comment>
<keyword evidence="6 9" id="KW-1133">Transmembrane helix</keyword>
<evidence type="ECO:0000256" key="2">
    <source>
        <dbReference type="ARBA" id="ARBA00022448"/>
    </source>
</evidence>
<dbReference type="AlphaFoldDB" id="A0A066UNF0"/>